<evidence type="ECO:0000259" key="7">
    <source>
        <dbReference type="Pfam" id="PF04138"/>
    </source>
</evidence>
<dbReference type="Proteomes" id="UP000334380">
    <property type="component" value="Unassembled WGS sequence"/>
</dbReference>
<feature type="domain" description="GtrA/DPMS transmembrane" evidence="7">
    <location>
        <begin position="11"/>
        <end position="122"/>
    </location>
</feature>
<evidence type="ECO:0000256" key="2">
    <source>
        <dbReference type="ARBA" id="ARBA00009399"/>
    </source>
</evidence>
<comment type="similarity">
    <text evidence="2">Belongs to the GtrA family.</text>
</comment>
<reference evidence="8 9" key="1">
    <citation type="submission" date="2019-08" db="EMBL/GenBank/DDBJ databases">
        <authorList>
            <person name="Peeters C."/>
        </authorList>
    </citation>
    <scope>NUCLEOTIDE SEQUENCE [LARGE SCALE GENOMIC DNA]</scope>
    <source>
        <strain evidence="8 9">LMG 31013</strain>
    </source>
</reference>
<evidence type="ECO:0000256" key="3">
    <source>
        <dbReference type="ARBA" id="ARBA00022692"/>
    </source>
</evidence>
<dbReference type="OrthoDB" id="7011564at2"/>
<gene>
    <name evidence="8" type="ORF">PTE31013_02198</name>
</gene>
<comment type="subcellular location">
    <subcellularLocation>
        <location evidence="1">Membrane</location>
        <topology evidence="1">Multi-pass membrane protein</topology>
    </subcellularLocation>
</comment>
<dbReference type="RefSeq" id="WP_150612827.1">
    <property type="nucleotide sequence ID" value="NZ_CABPRU010000004.1"/>
</dbReference>
<evidence type="ECO:0000256" key="4">
    <source>
        <dbReference type="ARBA" id="ARBA00022989"/>
    </source>
</evidence>
<dbReference type="GO" id="GO:0000271">
    <property type="term" value="P:polysaccharide biosynthetic process"/>
    <property type="evidence" value="ECO:0007669"/>
    <property type="project" value="InterPro"/>
</dbReference>
<dbReference type="Pfam" id="PF04138">
    <property type="entry name" value="GtrA_DPMS_TM"/>
    <property type="match status" value="1"/>
</dbReference>
<feature type="transmembrane region" description="Helical" evidence="6">
    <location>
        <begin position="12"/>
        <end position="34"/>
    </location>
</feature>
<dbReference type="PANTHER" id="PTHR38459:SF1">
    <property type="entry name" value="PROPHAGE BACTOPRENOL-LINKED GLUCOSE TRANSLOCASE HOMOLOG"/>
    <property type="match status" value="1"/>
</dbReference>
<accession>A0A5E4URC7</accession>
<proteinExistence type="inferred from homology"/>
<organism evidence="8 9">
    <name type="scientific">Pandoraea terrigena</name>
    <dbReference type="NCBI Taxonomy" id="2508292"/>
    <lineage>
        <taxon>Bacteria</taxon>
        <taxon>Pseudomonadati</taxon>
        <taxon>Pseudomonadota</taxon>
        <taxon>Betaproteobacteria</taxon>
        <taxon>Burkholderiales</taxon>
        <taxon>Burkholderiaceae</taxon>
        <taxon>Pandoraea</taxon>
    </lineage>
</organism>
<dbReference type="InterPro" id="IPR051401">
    <property type="entry name" value="GtrA_CellWall_Glycosyl"/>
</dbReference>
<keyword evidence="9" id="KW-1185">Reference proteome</keyword>
<evidence type="ECO:0000313" key="8">
    <source>
        <dbReference type="EMBL" id="VVE02114.1"/>
    </source>
</evidence>
<feature type="transmembrane region" description="Helical" evidence="6">
    <location>
        <begin position="74"/>
        <end position="92"/>
    </location>
</feature>
<dbReference type="PANTHER" id="PTHR38459">
    <property type="entry name" value="PROPHAGE BACTOPRENOL-LINKED GLUCOSE TRANSLOCASE HOMOLOG"/>
    <property type="match status" value="1"/>
</dbReference>
<evidence type="ECO:0000256" key="1">
    <source>
        <dbReference type="ARBA" id="ARBA00004141"/>
    </source>
</evidence>
<feature type="transmembrane region" description="Helical" evidence="6">
    <location>
        <begin position="40"/>
        <end position="62"/>
    </location>
</feature>
<dbReference type="AlphaFoldDB" id="A0A5E4URC7"/>
<keyword evidence="3 6" id="KW-0812">Transmembrane</keyword>
<dbReference type="EMBL" id="CABPRU010000004">
    <property type="protein sequence ID" value="VVE02114.1"/>
    <property type="molecule type" value="Genomic_DNA"/>
</dbReference>
<evidence type="ECO:0000256" key="6">
    <source>
        <dbReference type="SAM" id="Phobius"/>
    </source>
</evidence>
<protein>
    <submittedName>
        <fullName evidence="8">Bactoprenol-linked glucose translocase (GtrA)</fullName>
    </submittedName>
</protein>
<evidence type="ECO:0000256" key="5">
    <source>
        <dbReference type="ARBA" id="ARBA00023136"/>
    </source>
</evidence>
<keyword evidence="4 6" id="KW-1133">Transmembrane helix</keyword>
<dbReference type="InterPro" id="IPR007267">
    <property type="entry name" value="GtrA_DPMS_TM"/>
</dbReference>
<name>A0A5E4URC7_9BURK</name>
<feature type="transmembrane region" description="Helical" evidence="6">
    <location>
        <begin position="98"/>
        <end position="117"/>
    </location>
</feature>
<keyword evidence="5 6" id="KW-0472">Membrane</keyword>
<sequence length="124" mass="13040">MIPVMQGRFVRFGMSGMASTGVHVATAATLLATTPVGPTFANAAAFCVATICSYLLNTLWSFSSRIDHANVARFALVSLIGLGMTTAIAHTVAAMGGVAWLGIGAVVATVPPVTYLMHRHWTYR</sequence>
<evidence type="ECO:0000313" key="9">
    <source>
        <dbReference type="Proteomes" id="UP000334380"/>
    </source>
</evidence>
<dbReference type="GO" id="GO:0005886">
    <property type="term" value="C:plasma membrane"/>
    <property type="evidence" value="ECO:0007669"/>
    <property type="project" value="TreeGrafter"/>
</dbReference>